<dbReference type="InterPro" id="IPR036465">
    <property type="entry name" value="vWFA_dom_sf"/>
</dbReference>
<accession>C7N650</accession>
<name>C7N650_SLAHD</name>
<evidence type="ECO:0000313" key="2">
    <source>
        <dbReference type="EMBL" id="ACV22385.1"/>
    </source>
</evidence>
<evidence type="ECO:0000313" key="3">
    <source>
        <dbReference type="Proteomes" id="UP000002026"/>
    </source>
</evidence>
<evidence type="ECO:0000259" key="1">
    <source>
        <dbReference type="PROSITE" id="PS50234"/>
    </source>
</evidence>
<dbReference type="SUPFAM" id="SSF53300">
    <property type="entry name" value="vWA-like"/>
    <property type="match status" value="1"/>
</dbReference>
<reference evidence="2 3" key="1">
    <citation type="journal article" date="2009" name="Stand. Genomic Sci.">
        <title>Complete genome sequence of Slackia heliotrinireducens type strain (RHS 1).</title>
        <authorList>
            <person name="Pukall R."/>
            <person name="Lapidus A."/>
            <person name="Nolan M."/>
            <person name="Copeland A."/>
            <person name="Glavina Del Rio T."/>
            <person name="Lucas S."/>
            <person name="Chen F."/>
            <person name="Tice H."/>
            <person name="Cheng J.F."/>
            <person name="Chertkov O."/>
            <person name="Bruce D."/>
            <person name="Goodwin L."/>
            <person name="Kuske C."/>
            <person name="Brettin T."/>
            <person name="Detter J.C."/>
            <person name="Han C."/>
            <person name="Pitluck S."/>
            <person name="Pati A."/>
            <person name="Mavrommatis K."/>
            <person name="Ivanova N."/>
            <person name="Ovchinnikova G."/>
            <person name="Chen A."/>
            <person name="Palaniappan K."/>
            <person name="Schneider S."/>
            <person name="Rohde M."/>
            <person name="Chain P."/>
            <person name="D'haeseleer P."/>
            <person name="Goker M."/>
            <person name="Bristow J."/>
            <person name="Eisen J.A."/>
            <person name="Markowitz V."/>
            <person name="Kyrpides N.C."/>
            <person name="Klenk H.P."/>
            <person name="Hugenholtz P."/>
        </authorList>
    </citation>
    <scope>NUCLEOTIDE SEQUENCE [LARGE SCALE GENOMIC DNA]</scope>
    <source>
        <strain evidence="3">ATCC 29202 / DSM 20476 / NCTC 11029 / RHS 1</strain>
    </source>
</reference>
<dbReference type="RefSeq" id="WP_012798487.1">
    <property type="nucleotide sequence ID" value="NC_013165.1"/>
</dbReference>
<dbReference type="AlphaFoldDB" id="C7N650"/>
<gene>
    <name evidence="2" type="ordered locus">Shel_13620</name>
</gene>
<protein>
    <recommendedName>
        <fullName evidence="1">VWFA domain-containing protein</fullName>
    </recommendedName>
</protein>
<dbReference type="Proteomes" id="UP000002026">
    <property type="component" value="Chromosome"/>
</dbReference>
<proteinExistence type="predicted"/>
<sequence>MGIFGNKIWHRLGGDDQSYGMVPAGGPTELLAGGNAGWDNVSGNTQVLANLAVPNTAIQASATCYEQPYRRYAAGNTRVAKEVNVNIAIDMSASVPPEGVRYFADKGLDAIFQELTKASLDKGYHYNIRVVLFNGGQREIIPFCDLEEAKRIKAAGFGHIDTSGCTDLEGVVRSDFAAIDRLKADQDAKHLMRASSLEIIATDAQNTDAQGYQEDLSESLKQEILHRVGTSKTNMFVIGFGNVDDDLLRALGPKTTKVSKANGKSYEVMHAIKHVGETYDDVDCWRFISDLIAKRSSNVGSNPNVEYKGNEAALAEIGALGVDQSVWQIIA</sequence>
<dbReference type="InterPro" id="IPR002035">
    <property type="entry name" value="VWF_A"/>
</dbReference>
<feature type="domain" description="VWFA" evidence="1">
    <location>
        <begin position="84"/>
        <end position="282"/>
    </location>
</feature>
<dbReference type="eggNOG" id="COG2304">
    <property type="taxonomic scope" value="Bacteria"/>
</dbReference>
<dbReference type="KEGG" id="shi:Shel_13620"/>
<organism evidence="2 3">
    <name type="scientific">Slackia heliotrinireducens (strain ATCC 29202 / DSM 20476 / NCTC 11029 / RHS 1)</name>
    <name type="common">Peptococcus heliotrinreducens</name>
    <dbReference type="NCBI Taxonomy" id="471855"/>
    <lineage>
        <taxon>Bacteria</taxon>
        <taxon>Bacillati</taxon>
        <taxon>Actinomycetota</taxon>
        <taxon>Coriobacteriia</taxon>
        <taxon>Eggerthellales</taxon>
        <taxon>Eggerthellaceae</taxon>
        <taxon>Slackia</taxon>
    </lineage>
</organism>
<dbReference type="STRING" id="471855.Shel_13620"/>
<dbReference type="Gene3D" id="3.40.50.410">
    <property type="entry name" value="von Willebrand factor, type A domain"/>
    <property type="match status" value="1"/>
</dbReference>
<keyword evidence="3" id="KW-1185">Reference proteome</keyword>
<dbReference type="PROSITE" id="PS50234">
    <property type="entry name" value="VWFA"/>
    <property type="match status" value="1"/>
</dbReference>
<dbReference type="HOGENOM" id="CLU_839120_0_0_11"/>
<dbReference type="EMBL" id="CP001684">
    <property type="protein sequence ID" value="ACV22385.1"/>
    <property type="molecule type" value="Genomic_DNA"/>
</dbReference>